<dbReference type="Ensembl" id="ENSMAMT00000011472.2">
    <property type="protein sequence ID" value="ENSMAMP00000011185.1"/>
    <property type="gene ID" value="ENSMAMG00000007563.2"/>
</dbReference>
<dbReference type="CDD" id="cd04273">
    <property type="entry name" value="ZnMc_ADAMTS_like"/>
    <property type="match status" value="1"/>
</dbReference>
<dbReference type="Pfam" id="PF01562">
    <property type="entry name" value="Pep_M12B_propep"/>
    <property type="match status" value="1"/>
</dbReference>
<dbReference type="SUPFAM" id="SSF82895">
    <property type="entry name" value="TSP-1 type 1 repeat"/>
    <property type="match status" value="4"/>
</dbReference>
<evidence type="ECO:0000256" key="18">
    <source>
        <dbReference type="SAM" id="MobiDB-lite"/>
    </source>
</evidence>
<dbReference type="Pfam" id="PF00090">
    <property type="entry name" value="TSP_1"/>
    <property type="match status" value="1"/>
</dbReference>
<dbReference type="STRING" id="205130.ENSMAMP00000011185"/>
<feature type="compositionally biased region" description="Low complexity" evidence="18">
    <location>
        <begin position="2120"/>
        <end position="2153"/>
    </location>
</feature>
<dbReference type="GO" id="GO:0006508">
    <property type="term" value="P:proteolysis"/>
    <property type="evidence" value="ECO:0007669"/>
    <property type="project" value="UniProtKB-KW"/>
</dbReference>
<evidence type="ECO:0000256" key="17">
    <source>
        <dbReference type="PROSITE-ProRule" id="PRU00276"/>
    </source>
</evidence>
<protein>
    <submittedName>
        <fullName evidence="22">A disintegrin and metalloproteinase with thrombospondin motifs 2-like</fullName>
    </submittedName>
</protein>
<evidence type="ECO:0000256" key="10">
    <source>
        <dbReference type="ARBA" id="ARBA00023049"/>
    </source>
</evidence>
<feature type="binding site" evidence="15 17">
    <location>
        <position position="417"/>
    </location>
    <ligand>
        <name>Zn(2+)</name>
        <dbReference type="ChEBI" id="CHEBI:29105"/>
        <note>catalytic</note>
    </ligand>
</feature>
<feature type="compositionally biased region" description="Low complexity" evidence="18">
    <location>
        <begin position="1287"/>
        <end position="1303"/>
    </location>
</feature>
<dbReference type="GO" id="GO:0004222">
    <property type="term" value="F:metalloendopeptidase activity"/>
    <property type="evidence" value="ECO:0007669"/>
    <property type="project" value="InterPro"/>
</dbReference>
<evidence type="ECO:0000256" key="3">
    <source>
        <dbReference type="ARBA" id="ARBA00022530"/>
    </source>
</evidence>
<feature type="compositionally biased region" description="Low complexity" evidence="18">
    <location>
        <begin position="1865"/>
        <end position="1888"/>
    </location>
</feature>
<evidence type="ECO:0000256" key="16">
    <source>
        <dbReference type="PIRSR" id="PIRSR613273-3"/>
    </source>
</evidence>
<feature type="compositionally biased region" description="Low complexity" evidence="18">
    <location>
        <begin position="2163"/>
        <end position="2180"/>
    </location>
</feature>
<dbReference type="Gene3D" id="3.40.1620.60">
    <property type="match status" value="1"/>
</dbReference>
<feature type="compositionally biased region" description="Polar residues" evidence="18">
    <location>
        <begin position="1803"/>
        <end position="1826"/>
    </location>
</feature>
<dbReference type="PROSITE" id="PS50900">
    <property type="entry name" value="PLAC"/>
    <property type="match status" value="1"/>
</dbReference>
<feature type="compositionally biased region" description="Low complexity" evidence="18">
    <location>
        <begin position="1904"/>
        <end position="1925"/>
    </location>
</feature>
<dbReference type="GO" id="GO:0046872">
    <property type="term" value="F:metal ion binding"/>
    <property type="evidence" value="ECO:0007669"/>
    <property type="project" value="UniProtKB-KW"/>
</dbReference>
<evidence type="ECO:0000256" key="19">
    <source>
        <dbReference type="SAM" id="SignalP"/>
    </source>
</evidence>
<dbReference type="Pfam" id="PF19236">
    <property type="entry name" value="ADAMTS_CR_3"/>
    <property type="match status" value="1"/>
</dbReference>
<evidence type="ECO:0000256" key="2">
    <source>
        <dbReference type="ARBA" id="ARBA00022525"/>
    </source>
</evidence>
<reference evidence="22" key="1">
    <citation type="submission" date="2025-08" db="UniProtKB">
        <authorList>
            <consortium name="Ensembl"/>
        </authorList>
    </citation>
    <scope>IDENTIFICATION</scope>
</reference>
<dbReference type="GO" id="GO:0030198">
    <property type="term" value="P:extracellular matrix organization"/>
    <property type="evidence" value="ECO:0007669"/>
    <property type="project" value="InterPro"/>
</dbReference>
<dbReference type="SUPFAM" id="SSF55486">
    <property type="entry name" value="Metalloproteases ('zincins'), catalytic domain"/>
    <property type="match status" value="1"/>
</dbReference>
<evidence type="ECO:0000256" key="7">
    <source>
        <dbReference type="ARBA" id="ARBA00022737"/>
    </source>
</evidence>
<dbReference type="InterPro" id="IPR024079">
    <property type="entry name" value="MetalloPept_cat_dom_sf"/>
</dbReference>
<feature type="region of interest" description="Disordered" evidence="18">
    <location>
        <begin position="1183"/>
        <end position="1698"/>
    </location>
</feature>
<keyword evidence="3" id="KW-0272">Extracellular matrix</keyword>
<keyword evidence="13" id="KW-0325">Glycoprotein</keyword>
<feature type="binding site" evidence="15">
    <location>
        <position position="268"/>
    </location>
    <ligand>
        <name>Ca(2+)</name>
        <dbReference type="ChEBI" id="CHEBI:29108"/>
        <label>1</label>
    </ligand>
</feature>
<keyword evidence="23" id="KW-1185">Reference proteome</keyword>
<evidence type="ECO:0000256" key="9">
    <source>
        <dbReference type="ARBA" id="ARBA00022833"/>
    </source>
</evidence>
<feature type="binding site" evidence="15 17">
    <location>
        <position position="407"/>
    </location>
    <ligand>
        <name>Zn(2+)</name>
        <dbReference type="ChEBI" id="CHEBI:29105"/>
        <note>catalytic</note>
    </ligand>
</feature>
<evidence type="ECO:0000256" key="14">
    <source>
        <dbReference type="PIRSR" id="PIRSR613273-1"/>
    </source>
</evidence>
<feature type="compositionally biased region" description="Polar residues" evidence="18">
    <location>
        <begin position="1183"/>
        <end position="1194"/>
    </location>
</feature>
<keyword evidence="10" id="KW-0482">Metalloprotease</keyword>
<evidence type="ECO:0000313" key="23">
    <source>
        <dbReference type="Proteomes" id="UP000261640"/>
    </source>
</evidence>
<evidence type="ECO:0000256" key="15">
    <source>
        <dbReference type="PIRSR" id="PIRSR613273-2"/>
    </source>
</evidence>
<feature type="compositionally biased region" description="Low complexity" evidence="18">
    <location>
        <begin position="1195"/>
        <end position="1213"/>
    </location>
</feature>
<evidence type="ECO:0000256" key="6">
    <source>
        <dbReference type="ARBA" id="ARBA00022729"/>
    </source>
</evidence>
<evidence type="ECO:0000259" key="20">
    <source>
        <dbReference type="PROSITE" id="PS50215"/>
    </source>
</evidence>
<dbReference type="PROSITE" id="PS50092">
    <property type="entry name" value="TSP1"/>
    <property type="match status" value="3"/>
</dbReference>
<dbReference type="PRINTS" id="PR01857">
    <property type="entry name" value="ADAMTSFAMILY"/>
</dbReference>
<reference evidence="22" key="2">
    <citation type="submission" date="2025-09" db="UniProtKB">
        <authorList>
            <consortium name="Ensembl"/>
        </authorList>
    </citation>
    <scope>IDENTIFICATION</scope>
</reference>
<feature type="binding site" evidence="15">
    <location>
        <position position="360"/>
    </location>
    <ligand>
        <name>Ca(2+)</name>
        <dbReference type="ChEBI" id="CHEBI:29108"/>
        <label>1</label>
    </ligand>
</feature>
<feature type="compositionally biased region" description="Polar residues" evidence="18">
    <location>
        <begin position="1230"/>
        <end position="1267"/>
    </location>
</feature>
<feature type="compositionally biased region" description="Basic and acidic residues" evidence="18">
    <location>
        <begin position="956"/>
        <end position="966"/>
    </location>
</feature>
<feature type="compositionally biased region" description="Polar residues" evidence="18">
    <location>
        <begin position="942"/>
        <end position="951"/>
    </location>
</feature>
<evidence type="ECO:0000256" key="11">
    <source>
        <dbReference type="ARBA" id="ARBA00023145"/>
    </source>
</evidence>
<feature type="binding site" evidence="15">
    <location>
        <position position="467"/>
    </location>
    <ligand>
        <name>Ca(2+)</name>
        <dbReference type="ChEBI" id="CHEBI:29108"/>
        <label>2</label>
    </ligand>
</feature>
<feature type="compositionally biased region" description="Polar residues" evidence="18">
    <location>
        <begin position="2065"/>
        <end position="2105"/>
    </location>
</feature>
<keyword evidence="11" id="KW-0865">Zymogen</keyword>
<keyword evidence="4" id="KW-0645">Protease</keyword>
<dbReference type="Pfam" id="PF01421">
    <property type="entry name" value="Reprolysin"/>
    <property type="match status" value="1"/>
</dbReference>
<dbReference type="PANTHER" id="PTHR13723:SF141">
    <property type="entry name" value="A DISINTEGRIN AND METALLOPROTEINASE WITH THROMBOSPONDIN MOTIFS 2"/>
    <property type="match status" value="1"/>
</dbReference>
<feature type="compositionally biased region" description="Polar residues" evidence="18">
    <location>
        <begin position="1665"/>
        <end position="1698"/>
    </location>
</feature>
<feature type="region of interest" description="Disordered" evidence="18">
    <location>
        <begin position="2120"/>
        <end position="2285"/>
    </location>
</feature>
<dbReference type="InterPro" id="IPR000884">
    <property type="entry name" value="TSP1_rpt"/>
</dbReference>
<feature type="compositionally biased region" description="Low complexity" evidence="18">
    <location>
        <begin position="1364"/>
        <end position="1446"/>
    </location>
</feature>
<feature type="region of interest" description="Disordered" evidence="18">
    <location>
        <begin position="2488"/>
        <end position="2512"/>
    </location>
</feature>
<dbReference type="InterPro" id="IPR050439">
    <property type="entry name" value="ADAMTS_ADAMTS-like"/>
</dbReference>
<dbReference type="FunFam" id="3.40.390.10:FF:000008">
    <property type="entry name" value="A disintegrin and metalloproteinase with thrombospondin motifs 3"/>
    <property type="match status" value="1"/>
</dbReference>
<evidence type="ECO:0000256" key="8">
    <source>
        <dbReference type="ARBA" id="ARBA00022801"/>
    </source>
</evidence>
<feature type="compositionally biased region" description="Basic residues" evidence="18">
    <location>
        <begin position="1273"/>
        <end position="1286"/>
    </location>
</feature>
<dbReference type="FunFam" id="2.60.120.830:FF:000001">
    <property type="entry name" value="A disintegrin and metalloproteinase with thrombospondin motifs 1"/>
    <property type="match status" value="1"/>
</dbReference>
<feature type="compositionally biased region" description="Low complexity" evidence="18">
    <location>
        <begin position="1787"/>
        <end position="1802"/>
    </location>
</feature>
<dbReference type="InterPro" id="IPR041645">
    <property type="entry name" value="ADAMTS_CR_2"/>
</dbReference>
<dbReference type="InParanoid" id="A0A3Q3RVL0"/>
<feature type="compositionally biased region" description="Basic and acidic residues" evidence="18">
    <location>
        <begin position="1733"/>
        <end position="1758"/>
    </location>
</feature>
<feature type="disulfide bond" evidence="16">
    <location>
        <begin position="491"/>
        <end position="516"/>
    </location>
</feature>
<dbReference type="GeneID" id="113144503"/>
<feature type="region of interest" description="Disordered" evidence="18">
    <location>
        <begin position="1729"/>
        <end position="2105"/>
    </location>
</feature>
<dbReference type="Pfam" id="PF05986">
    <property type="entry name" value="ADAMTS_spacer1"/>
    <property type="match status" value="1"/>
</dbReference>
<dbReference type="SMART" id="SM00209">
    <property type="entry name" value="TSP1"/>
    <property type="match status" value="4"/>
</dbReference>
<dbReference type="RefSeq" id="XP_026186383.1">
    <property type="nucleotide sequence ID" value="XM_026330598.1"/>
</dbReference>
<feature type="compositionally biased region" description="Basic and acidic residues" evidence="18">
    <location>
        <begin position="2036"/>
        <end position="2050"/>
    </location>
</feature>
<dbReference type="Gene3D" id="2.20.100.10">
    <property type="entry name" value="Thrombospondin type-1 (TSP1) repeat"/>
    <property type="match status" value="4"/>
</dbReference>
<feature type="disulfide bond" evidence="16">
    <location>
        <begin position="502"/>
        <end position="525"/>
    </location>
</feature>
<feature type="compositionally biased region" description="Low complexity" evidence="18">
    <location>
        <begin position="1455"/>
        <end position="1502"/>
    </location>
</feature>
<evidence type="ECO:0000256" key="12">
    <source>
        <dbReference type="ARBA" id="ARBA00023157"/>
    </source>
</evidence>
<feature type="disulfide bond" evidence="16">
    <location>
        <begin position="572"/>
        <end position="609"/>
    </location>
</feature>
<feature type="domain" description="Peptidase M12B" evidence="20">
    <location>
        <begin position="265"/>
        <end position="469"/>
    </location>
</feature>
<evidence type="ECO:0000313" key="22">
    <source>
        <dbReference type="Ensembl" id="ENSMAMP00000011185.1"/>
    </source>
</evidence>
<feature type="region of interest" description="Disordered" evidence="18">
    <location>
        <begin position="942"/>
        <end position="968"/>
    </location>
</feature>
<feature type="disulfide bond" evidence="16">
    <location>
        <begin position="511"/>
        <end position="544"/>
    </location>
</feature>
<feature type="compositionally biased region" description="Basic and acidic residues" evidence="18">
    <location>
        <begin position="1558"/>
        <end position="1638"/>
    </location>
</feature>
<feature type="compositionally biased region" description="Low complexity" evidence="18">
    <location>
        <begin position="2252"/>
        <end position="2272"/>
    </location>
</feature>
<dbReference type="InterPro" id="IPR002870">
    <property type="entry name" value="Peptidase_M12B_N"/>
</dbReference>
<dbReference type="FunFam" id="3.40.1620.60:FF:000001">
    <property type="entry name" value="A disintegrin and metalloproteinase with thrombospondin motifs 3"/>
    <property type="match status" value="1"/>
</dbReference>
<feature type="binding site" evidence="15">
    <location>
        <position position="467"/>
    </location>
    <ligand>
        <name>Ca(2+)</name>
        <dbReference type="ChEBI" id="CHEBI:29108"/>
        <label>1</label>
    </ligand>
</feature>
<feature type="disulfide bond" evidence="16">
    <location>
        <begin position="587"/>
        <end position="599"/>
    </location>
</feature>
<dbReference type="Gene3D" id="3.40.390.10">
    <property type="entry name" value="Collagenase (Catalytic Domain)"/>
    <property type="match status" value="1"/>
</dbReference>
<feature type="compositionally biased region" description="Polar residues" evidence="18">
    <location>
        <begin position="1845"/>
        <end position="1864"/>
    </location>
</feature>
<feature type="compositionally biased region" description="Low complexity" evidence="18">
    <location>
        <begin position="1642"/>
        <end position="1651"/>
    </location>
</feature>
<dbReference type="Pfam" id="PF17771">
    <property type="entry name" value="ADAMTS_CR_2"/>
    <property type="match status" value="1"/>
</dbReference>
<dbReference type="Gene3D" id="2.60.120.830">
    <property type="match status" value="1"/>
</dbReference>
<feature type="region of interest" description="Disordered" evidence="18">
    <location>
        <begin position="1103"/>
        <end position="1122"/>
    </location>
</feature>
<dbReference type="InterPro" id="IPR010909">
    <property type="entry name" value="PLAC"/>
</dbReference>
<keyword evidence="12 16" id="KW-1015">Disulfide bond</keyword>
<feature type="compositionally biased region" description="Polar residues" evidence="18">
    <location>
        <begin position="1503"/>
        <end position="1549"/>
    </location>
</feature>
<keyword evidence="5 15" id="KW-0479">Metal-binding</keyword>
<proteinExistence type="predicted"/>
<dbReference type="InterPro" id="IPR036383">
    <property type="entry name" value="TSP1_rpt_sf"/>
</dbReference>
<organism evidence="22 23">
    <name type="scientific">Mastacembelus armatus</name>
    <name type="common">zig-zag eel</name>
    <dbReference type="NCBI Taxonomy" id="205130"/>
    <lineage>
        <taxon>Eukaryota</taxon>
        <taxon>Metazoa</taxon>
        <taxon>Chordata</taxon>
        <taxon>Craniata</taxon>
        <taxon>Vertebrata</taxon>
        <taxon>Euteleostomi</taxon>
        <taxon>Actinopterygii</taxon>
        <taxon>Neopterygii</taxon>
        <taxon>Teleostei</taxon>
        <taxon>Neoteleostei</taxon>
        <taxon>Acanthomorphata</taxon>
        <taxon>Anabantaria</taxon>
        <taxon>Synbranchiformes</taxon>
        <taxon>Mastacembelidae</taxon>
        <taxon>Mastacembelus</taxon>
    </lineage>
</organism>
<name>A0A3Q3RVL0_9TELE</name>
<dbReference type="GO" id="GO:0031012">
    <property type="term" value="C:extracellular matrix"/>
    <property type="evidence" value="ECO:0007669"/>
    <property type="project" value="TreeGrafter"/>
</dbReference>
<accession>A0A3Q3RVL0</accession>
<feature type="compositionally biased region" description="Low complexity" evidence="18">
    <location>
        <begin position="2490"/>
        <end position="2507"/>
    </location>
</feature>
<dbReference type="InterPro" id="IPR045371">
    <property type="entry name" value="ADAMTS_CR_3"/>
</dbReference>
<dbReference type="GeneTree" id="ENSGT00940000156647"/>
<feature type="compositionally biased region" description="Low complexity" evidence="18">
    <location>
        <begin position="1827"/>
        <end position="1844"/>
    </location>
</feature>
<feature type="compositionally biased region" description="Polar residues" evidence="18">
    <location>
        <begin position="2181"/>
        <end position="2190"/>
    </location>
</feature>
<feature type="disulfide bond" evidence="16">
    <location>
        <begin position="424"/>
        <end position="450"/>
    </location>
</feature>
<dbReference type="PROSITE" id="PS50215">
    <property type="entry name" value="ADAM_MEPRO"/>
    <property type="match status" value="1"/>
</dbReference>
<dbReference type="FunFam" id="2.20.100.10:FF:000006">
    <property type="entry name" value="A disintegrin and metalloproteinase with thrombospondin motifs 1"/>
    <property type="match status" value="1"/>
</dbReference>
<feature type="disulfide bond" evidence="16">
    <location>
        <begin position="342"/>
        <end position="391"/>
    </location>
</feature>
<feature type="compositionally biased region" description="Polar residues" evidence="18">
    <location>
        <begin position="1889"/>
        <end position="1903"/>
    </location>
</feature>
<feature type="chain" id="PRO_5018770774" evidence="19">
    <location>
        <begin position="23"/>
        <end position="2577"/>
    </location>
</feature>
<feature type="compositionally biased region" description="Low complexity" evidence="18">
    <location>
        <begin position="1760"/>
        <end position="1776"/>
    </location>
</feature>
<evidence type="ECO:0000256" key="1">
    <source>
        <dbReference type="ARBA" id="ARBA00004498"/>
    </source>
</evidence>
<keyword evidence="15" id="KW-0106">Calcium</keyword>
<keyword evidence="2" id="KW-0964">Secreted</keyword>
<dbReference type="Pfam" id="PF19030">
    <property type="entry name" value="TSP1_ADAMTS"/>
    <property type="match status" value="3"/>
</dbReference>
<feature type="disulfide bond" evidence="16">
    <location>
        <begin position="576"/>
        <end position="614"/>
    </location>
</feature>
<evidence type="ECO:0000256" key="13">
    <source>
        <dbReference type="ARBA" id="ARBA00023180"/>
    </source>
</evidence>
<evidence type="ECO:0000259" key="21">
    <source>
        <dbReference type="PROSITE" id="PS50900"/>
    </source>
</evidence>
<keyword evidence="9 15" id="KW-0862">Zinc</keyword>
<dbReference type="PANTHER" id="PTHR13723">
    <property type="entry name" value="ADAMTS A DISINTEGRIN AND METALLOPROTEASE WITH THROMBOSPONDIN MOTIFS PROTEASE"/>
    <property type="match status" value="1"/>
</dbReference>
<comment type="caution">
    <text evidence="17">Lacks conserved residue(s) required for the propagation of feature annotation.</text>
</comment>
<dbReference type="InterPro" id="IPR010294">
    <property type="entry name" value="ADAMTS_spacer1"/>
</dbReference>
<feature type="compositionally biased region" description="Low complexity" evidence="18">
    <location>
        <begin position="2211"/>
        <end position="2232"/>
    </location>
</feature>
<evidence type="ECO:0000256" key="4">
    <source>
        <dbReference type="ARBA" id="ARBA00022670"/>
    </source>
</evidence>
<keyword evidence="8" id="KW-0378">Hydrolase</keyword>
<keyword evidence="6 19" id="KW-0732">Signal</keyword>
<comment type="cofactor">
    <cofactor evidence="15">
        <name>Zn(2+)</name>
        <dbReference type="ChEBI" id="CHEBI:29105"/>
    </cofactor>
    <text evidence="15">Binds 1 zinc ion per subunit.</text>
</comment>
<feature type="disulfide bond" evidence="16">
    <location>
        <begin position="385"/>
        <end position="464"/>
    </location>
</feature>
<dbReference type="InterPro" id="IPR001590">
    <property type="entry name" value="Peptidase_M12B"/>
</dbReference>
<dbReference type="Proteomes" id="UP000261640">
    <property type="component" value="Unplaced"/>
</dbReference>
<feature type="domain" description="PLAC" evidence="21">
    <location>
        <begin position="1056"/>
        <end position="1094"/>
    </location>
</feature>
<comment type="subcellular location">
    <subcellularLocation>
        <location evidence="1">Secreted</location>
        <location evidence="1">Extracellular space</location>
        <location evidence="1">Extracellular matrix</location>
    </subcellularLocation>
</comment>
<feature type="compositionally biased region" description="Low complexity" evidence="18">
    <location>
        <begin position="1934"/>
        <end position="1955"/>
    </location>
</feature>
<keyword evidence="7" id="KW-0677">Repeat</keyword>
<sequence>MGLSPGFTVLIILPAFLLHASGLYIASSVDSLQHVLGEYGLVRPISVDAEGRFLSHAVSAGRMAGGQSRRRWKREVGVGNDEWEGPRRVEEDEDPGSRQERLYYNVTVFGREFHLRLRHNARLVAPGAKMEWRDDSDSTRHSEPLHDECLYVGDITDTPGATVAISNCDGLAGMIKTEQEEFFIEPVERGDGVIEEERGAGRTHIVYRSSAIKKAPISSAAADYHSRGADLGGLMDLESLYRGVEQSINHTRAGRTRRQSLDRAYNIEVLLGVDDSVVQFHGKEHVQKYLLTLMNIVNEIYHDQSLGAKINVVLVRIIMLGYGKSMSLIELGNPSQSLENVCRWAFLQQKQDTGDAEYHDHAIFLTRQEFGPTGMQGYAPVTGMCHPVRSCTLNHEDGFSSAFVVAHETGHVLGMEHDGQGNRCGDEVHMGSIMAPLVQAAFHRFHWSRCSMQELGRYLHSYDCLRDDPFDHNWPSLPQLPGLHYSMNEQCRFDFGVGYTMCTAYRTFDPCKQLWCSHPDNPFFCKTKKGPPIDGTMCGNGKHCFKGHCIWLTPDIIKQDGNWGSWSEFGQCSRTCGGGVQFRTRDCDNPRPANGGRTCVGATYQFQMCNIKECEDIYSDPREEQCHAWDPRLEFYSDKHHWLPYEHPDSNKRCHLHCQSKETRDVVFMQRMVLDGTRCSYKDPHSVCVRGECEKVGCDGVVSSSKQEDKCGVCGGDNSSCKTFKDTITRTAKKQGFLKVLEIPRGARHLLIQELKATSHTLAVKNVASGLFFLNGEDEYPESCSIIEKGVEWEYENDNDKETLQTTGPLRHGILVMMKLHGDEDVNLSYKYMMNMDSDFAIQNNMLVEDSAYEWAPKKWSYCSKPCGGGKQYLRYGCRRKVDSKMVHKSFCNKSNMKPRGDIRDCNQKPCPPPIWVTGEWQNCSKPCGKTGMQIRSVSCVQPSDDNSTRSIHNKHCSDDRPESRRPCNRHPCPTQWRVGPWSQCSVTCGNGTQQRQALCHTRDNTIGLCLDSKPDTIRVCRMDPCPKGSSDLNKNGNILIQWLSRPNPNFPKISSRQHCHGDRSVFCRMEVLKRYCSLPEYRRMCCKSCSNLTVTVRLSNSTSRSTPITSSQRNATAPLPTSTLSSGFTTIQPKTSVITTILALTKSYLKPSPWSVTDPPTFSTTALHSASVSLSTTEMITSHPPVSTSAPDLSTSFSTATTSVNTTSPSSTAYPLSVPLPDIHKSTDPPLQSTTDSPTSGMITSTDLPATTSPTIINPAESSTKPDTLLKSKPKKNVPPKKPPKKVILPKTNLKKNTPLKNTTEKAVPPKINPKKKTNTTVGNSIPKTNKPEKSTLKKISLANKTPKKKTPANTDPENTTASITPKSTSLPKTTPKTPNLPNITPQNTTPANTTPKRTTSANTTFQNTTPLNTTPNITTTANTGPHSTTTENTTPINATPANMTSQNTTSLNTTPKITTTANTGPHSTTTENTTPINATPANMTSQNTTFPNTTTTHSYTVSPSTTSANMPSPYTTPATMTSQNTTSPNITTQHTTPANTTSKSATGANAVPKNSSPEKKTTTEKKPSKKTSPEKTPPKKISPEKKPPKKISPEKMPPKKISPEKKPPKKISPEKTPPKKISPEKTPPKKISPEKKPPKKISTSNTIPKKPTPEKIIPKKNSKANTALRSTTPASITSQSSTPENTPTKNTIPVNTALTNATSTNYIVKNNTPENITPKKIFQIKTIFKKTNTEKSTPKKPTPEKTIKKPTPEKTIKKSASVKSTPKKPTSLKKLTPEKTSPEKNATASTSISTTPANTIQKNTTTANMAPQNTTPANSTSTYNTPASTTSQATTPETSTPENTISANMTPTNTTRANMISQNPTLSNTTPKTTTPVNTTPKIPTPANMTSPNPASINTTSANTIPANTALTNATPANSIPEKTTPEKITPKKSFLTKTPSKKTSTANTTPKKTTPEKITLKKPASVNMSPKKPTPEKSTLKKPASVNMSPKKPTPEKSSLKKPTSVNMSPKKPTPEKITLKKPASVSMSPKKPTPEKTPKGTPDKTISKKTKANNTAKNTTFASMTPQNMTPAKSTPQSITPKSMTYPNTTPANITPKNATSANTAVKNTISTISSTNTAPANITSQNTTPPNTTPKNTPLNTTPKSTTTENMAPTNIAPTNINSQNTTPSNTTQANITPTNTSSANMILKKLTPEKIPPKKKPTANTIPKKSPPIKTTLKKTPPLKTAPMKKPKSTPKKEVPPKVGPKKNMQTKVTKQTQTSTNSKNNPKPGPKIVANSHVKVNQNKATVKKNNPKKKILQTSSYYTTSPYSFQSPEPSREYFSSTSSSTNVYDTASSPFQETRINATFIRNNTAATDKTLLWNHDSTDSGVTTRSTFDDLVAHTGAVNWDALTTPSGTIAFSDVTVTSSGDVIETSETILSGDDMSVSYGKVEAVTDMMVLDDHLTTVIPTINSEYMASFASSAGLDLSEFIPLTSDPATTAPPTIFTSTGEETSITTTTSSPVRPHQTAREKNSIDILYSKITGVDDILLNNLIPKRRVDLRERTRNKRIQDLLEEKRNFLLRMKRGHTAK</sequence>
<feature type="binding site" evidence="15">
    <location>
        <position position="268"/>
    </location>
    <ligand>
        <name>Ca(2+)</name>
        <dbReference type="ChEBI" id="CHEBI:29108"/>
        <label>2</label>
    </ligand>
</feature>
<feature type="disulfide bond" evidence="16">
    <location>
        <begin position="538"/>
        <end position="549"/>
    </location>
</feature>
<evidence type="ECO:0000256" key="5">
    <source>
        <dbReference type="ARBA" id="ARBA00022723"/>
    </source>
</evidence>
<dbReference type="InterPro" id="IPR013273">
    <property type="entry name" value="ADAMTS/ADAMTS-like"/>
</dbReference>
<dbReference type="OrthoDB" id="5855429at2759"/>
<feature type="active site" evidence="14 17">
    <location>
        <position position="408"/>
    </location>
</feature>
<feature type="binding site" evidence="15">
    <location>
        <position position="464"/>
    </location>
    <ligand>
        <name>Ca(2+)</name>
        <dbReference type="ChEBI" id="CHEBI:29108"/>
        <label>1</label>
    </ligand>
</feature>
<feature type="binding site" evidence="15 17">
    <location>
        <position position="411"/>
    </location>
    <ligand>
        <name>Zn(2+)</name>
        <dbReference type="ChEBI" id="CHEBI:29105"/>
        <note>catalytic</note>
    </ligand>
</feature>
<feature type="signal peptide" evidence="19">
    <location>
        <begin position="1"/>
        <end position="22"/>
    </location>
</feature>